<dbReference type="PANTHER" id="PTHR24111">
    <property type="entry name" value="LEUCINE-RICH REPEAT-CONTAINING PROTEIN 34"/>
    <property type="match status" value="1"/>
</dbReference>
<comment type="caution">
    <text evidence="3">The sequence shown here is derived from an EMBL/GenBank/DDBJ whole genome shotgun (WGS) entry which is preliminary data.</text>
</comment>
<dbReference type="Gene3D" id="3.80.10.10">
    <property type="entry name" value="Ribonuclease Inhibitor"/>
    <property type="match status" value="2"/>
</dbReference>
<evidence type="ECO:0008006" key="5">
    <source>
        <dbReference type="Google" id="ProtNLM"/>
    </source>
</evidence>
<gene>
    <name evidence="3" type="ORF">JJB74_21630</name>
</gene>
<feature type="region of interest" description="Disordered" evidence="2">
    <location>
        <begin position="1"/>
        <end position="38"/>
    </location>
</feature>
<sequence>MNYDLKSTRPPGPANVQTADNAVPPQQPSQRMQPPRKGALPYTREEYRALPTEQKNAALDFIIEGIIPGMEPDGNEGDVQIPMQAIVKWCIEHGEDTALEFLFRESGTTREFQFEGTLNRRAVALLRPALQSNPQVRLAFCSLNLEEDAALDLAELIGDGRVTKLEMQCANLGSKAICLIADALRSNTTVTKLVLYDCNTLNEDVAKMLGEALAKNTGIVGLELSRCDFGPRGWSFLLDALEANRHVKDLKLMFCSIASGEPAACLGRWLASTTTLKSFLIWTDAFDRIARDVLDGLGRNRSIEKAEIDANDLVYEHTGQALCDCIARNTVMKELDFVTFIPLNMPNTLVHNTSLLRLSPNLLNLSSPNPFVVEEDGVVARTMQRNAALVEGSLLRRAASVFTEQPSTSASWLPEGPSDVLAEHILKLEHSILDFANTMAHVELAVKEQT</sequence>
<evidence type="ECO:0000256" key="1">
    <source>
        <dbReference type="ARBA" id="ARBA00022737"/>
    </source>
</evidence>
<evidence type="ECO:0000313" key="4">
    <source>
        <dbReference type="Proteomes" id="UP000622890"/>
    </source>
</evidence>
<name>A0A934W7B8_9BURK</name>
<dbReference type="SUPFAM" id="SSF52047">
    <property type="entry name" value="RNI-like"/>
    <property type="match status" value="1"/>
</dbReference>
<dbReference type="PANTHER" id="PTHR24111:SF0">
    <property type="entry name" value="LEUCINE-RICH REPEAT-CONTAINING PROTEIN"/>
    <property type="match status" value="1"/>
</dbReference>
<proteinExistence type="predicted"/>
<protein>
    <recommendedName>
        <fullName evidence="5">RNI-like protein</fullName>
    </recommendedName>
</protein>
<keyword evidence="1" id="KW-0677">Repeat</keyword>
<evidence type="ECO:0000313" key="3">
    <source>
        <dbReference type="EMBL" id="MBK4737232.1"/>
    </source>
</evidence>
<dbReference type="InterPro" id="IPR032675">
    <property type="entry name" value="LRR_dom_sf"/>
</dbReference>
<reference evidence="3" key="1">
    <citation type="submission" date="2021-01" db="EMBL/GenBank/DDBJ databases">
        <title>Genome sequence of strain Noviherbaspirillum sp. DKR-6.</title>
        <authorList>
            <person name="Chaudhary D.K."/>
        </authorList>
    </citation>
    <scope>NUCLEOTIDE SEQUENCE</scope>
    <source>
        <strain evidence="3">DKR-6</strain>
    </source>
</reference>
<keyword evidence="4" id="KW-1185">Reference proteome</keyword>
<dbReference type="EMBL" id="JAEPBG010000010">
    <property type="protein sequence ID" value="MBK4737232.1"/>
    <property type="molecule type" value="Genomic_DNA"/>
</dbReference>
<organism evidence="3 4">
    <name type="scientific">Noviherbaspirillum pedocola</name>
    <dbReference type="NCBI Taxonomy" id="2801341"/>
    <lineage>
        <taxon>Bacteria</taxon>
        <taxon>Pseudomonadati</taxon>
        <taxon>Pseudomonadota</taxon>
        <taxon>Betaproteobacteria</taxon>
        <taxon>Burkholderiales</taxon>
        <taxon>Oxalobacteraceae</taxon>
        <taxon>Noviherbaspirillum</taxon>
    </lineage>
</organism>
<dbReference type="RefSeq" id="WP_200595345.1">
    <property type="nucleotide sequence ID" value="NZ_JAEPBG010000010.1"/>
</dbReference>
<accession>A0A934W7B8</accession>
<evidence type="ECO:0000256" key="2">
    <source>
        <dbReference type="SAM" id="MobiDB-lite"/>
    </source>
</evidence>
<dbReference type="AlphaFoldDB" id="A0A934W7B8"/>
<dbReference type="InterPro" id="IPR052201">
    <property type="entry name" value="LRR-containing_regulator"/>
</dbReference>
<dbReference type="Proteomes" id="UP000622890">
    <property type="component" value="Unassembled WGS sequence"/>
</dbReference>